<evidence type="ECO:0000256" key="1">
    <source>
        <dbReference type="ARBA" id="ARBA00010136"/>
    </source>
</evidence>
<feature type="domain" description="ERAP1-like C-terminal" evidence="3">
    <location>
        <begin position="259"/>
        <end position="560"/>
    </location>
</feature>
<dbReference type="Pfam" id="PF01433">
    <property type="entry name" value="Peptidase_M1"/>
    <property type="match status" value="1"/>
</dbReference>
<feature type="non-terminal residue" evidence="4">
    <location>
        <position position="1"/>
    </location>
</feature>
<dbReference type="GO" id="GO:0042277">
    <property type="term" value="F:peptide binding"/>
    <property type="evidence" value="ECO:0007669"/>
    <property type="project" value="TreeGrafter"/>
</dbReference>
<evidence type="ECO:0008006" key="6">
    <source>
        <dbReference type="Google" id="ProtNLM"/>
    </source>
</evidence>
<dbReference type="GO" id="GO:0005737">
    <property type="term" value="C:cytoplasm"/>
    <property type="evidence" value="ECO:0007669"/>
    <property type="project" value="TreeGrafter"/>
</dbReference>
<comment type="caution">
    <text evidence="4">The sequence shown here is derived from an EMBL/GenBank/DDBJ whole genome shotgun (WGS) entry which is preliminary data.</text>
</comment>
<name>A0A8J2NUU9_9HEXA</name>
<dbReference type="Pfam" id="PF11838">
    <property type="entry name" value="ERAP1_C"/>
    <property type="match status" value="1"/>
</dbReference>
<dbReference type="GO" id="GO:0016020">
    <property type="term" value="C:membrane"/>
    <property type="evidence" value="ECO:0007669"/>
    <property type="project" value="TreeGrafter"/>
</dbReference>
<dbReference type="GO" id="GO:0043171">
    <property type="term" value="P:peptide catabolic process"/>
    <property type="evidence" value="ECO:0007669"/>
    <property type="project" value="TreeGrafter"/>
</dbReference>
<dbReference type="OrthoDB" id="510539at2759"/>
<feature type="domain" description="Peptidase M1 membrane alanine aminopeptidase" evidence="2">
    <location>
        <begin position="4"/>
        <end position="182"/>
    </location>
</feature>
<gene>
    <name evidence="4" type="ORF">AFUS01_LOCUS16100</name>
</gene>
<dbReference type="GO" id="GO:0006508">
    <property type="term" value="P:proteolysis"/>
    <property type="evidence" value="ECO:0007669"/>
    <property type="project" value="TreeGrafter"/>
</dbReference>
<dbReference type="AlphaFoldDB" id="A0A8J2NUU9"/>
<dbReference type="GO" id="GO:0070006">
    <property type="term" value="F:metalloaminopeptidase activity"/>
    <property type="evidence" value="ECO:0007669"/>
    <property type="project" value="TreeGrafter"/>
</dbReference>
<accession>A0A8J2NUU9</accession>
<evidence type="ECO:0000313" key="4">
    <source>
        <dbReference type="EMBL" id="CAG7727248.1"/>
    </source>
</evidence>
<dbReference type="InterPro" id="IPR024571">
    <property type="entry name" value="ERAP1-like_C_dom"/>
</dbReference>
<dbReference type="GO" id="GO:0005615">
    <property type="term" value="C:extracellular space"/>
    <property type="evidence" value="ECO:0007669"/>
    <property type="project" value="TreeGrafter"/>
</dbReference>
<reference evidence="4" key="1">
    <citation type="submission" date="2021-06" db="EMBL/GenBank/DDBJ databases">
        <authorList>
            <person name="Hodson N. C."/>
            <person name="Mongue J. A."/>
            <person name="Jaron S. K."/>
        </authorList>
    </citation>
    <scope>NUCLEOTIDE SEQUENCE</scope>
</reference>
<dbReference type="GO" id="GO:0008270">
    <property type="term" value="F:zinc ion binding"/>
    <property type="evidence" value="ECO:0007669"/>
    <property type="project" value="InterPro"/>
</dbReference>
<dbReference type="InterPro" id="IPR050344">
    <property type="entry name" value="Peptidase_M1_aminopeptidases"/>
</dbReference>
<comment type="similarity">
    <text evidence="1">Belongs to the peptidase M1 family.</text>
</comment>
<evidence type="ECO:0000259" key="3">
    <source>
        <dbReference type="Pfam" id="PF11838"/>
    </source>
</evidence>
<dbReference type="Proteomes" id="UP000708208">
    <property type="component" value="Unassembled WGS sequence"/>
</dbReference>
<organism evidence="4 5">
    <name type="scientific">Allacma fusca</name>
    <dbReference type="NCBI Taxonomy" id="39272"/>
    <lineage>
        <taxon>Eukaryota</taxon>
        <taxon>Metazoa</taxon>
        <taxon>Ecdysozoa</taxon>
        <taxon>Arthropoda</taxon>
        <taxon>Hexapoda</taxon>
        <taxon>Collembola</taxon>
        <taxon>Symphypleona</taxon>
        <taxon>Sminthuridae</taxon>
        <taxon>Allacma</taxon>
    </lineage>
</organism>
<dbReference type="EMBL" id="CAJVCH010145850">
    <property type="protein sequence ID" value="CAG7727248.1"/>
    <property type="molecule type" value="Genomic_DNA"/>
</dbReference>
<evidence type="ECO:0000259" key="2">
    <source>
        <dbReference type="Pfam" id="PF01433"/>
    </source>
</evidence>
<dbReference type="PANTHER" id="PTHR11533:SF294">
    <property type="entry name" value="THYROTROPIN-RELEASING HORMONE-DEGRADING ECTOENZYME"/>
    <property type="match status" value="1"/>
</dbReference>
<protein>
    <recommendedName>
        <fullName evidence="6">Aminopeptidase N</fullName>
    </recommendedName>
</protein>
<dbReference type="PANTHER" id="PTHR11533">
    <property type="entry name" value="PROTEASE M1 ZINC METALLOPROTEASE"/>
    <property type="match status" value="1"/>
</dbReference>
<proteinExistence type="inferred from homology"/>
<sequence length="560" mass="63815">MRILLTFRDNYLLYYTGESIETEKQSIASVIVHEQAHQWFGNLVTCKWWSHIWLNEGFATYVAQLGFNEVYPEFEERREFLVDSVQGSMAFDIGPNQPILNLAADKDEQTSSSVIIYDKGGSIIRMMEGFLGYETLIKSLVEYLKKYAYQSAEQDELFNTMHEYVKDKIPADKTFKEIMDTWTTQPGYPLIRVNKVGTSRVYISQERFLPAGETAPQTDLWEVPITVVTQASDATSHVPTFWLTKDTLMTSREHDTSKWLLLNPDAFGYYRVMYDDQTLKLIQAELNVNNKISGLSRSQLVDDYFTFAQHGHGSITAALDMTTSFFLEKDYVVWYTLFRHLTKTLQMFNNGDNSNLKSYLTPKLDEALRNVSWTQPPNEAGTKVIYRSRLADWACALESDQCKVTAKNLMDAWQATPAQNPIGLDLQPVLYCAIVAQVDGGYDFIMDLFNKPETTDFQKGRLLNALACSQKDVEIRNLLELALDPNSVISKSTVAVYQRAAGNKAARRIVFDLIRDDATFAKLKSHTDGVTFFSSIVTSLSTYLNSESERTDLQTFIESK</sequence>
<keyword evidence="5" id="KW-1185">Reference proteome</keyword>
<evidence type="ECO:0000313" key="5">
    <source>
        <dbReference type="Proteomes" id="UP000708208"/>
    </source>
</evidence>
<dbReference type="InterPro" id="IPR014782">
    <property type="entry name" value="Peptidase_M1_dom"/>
</dbReference>